<dbReference type="AlphaFoldDB" id="A0A948W658"/>
<dbReference type="Proteomes" id="UP000777784">
    <property type="component" value="Unassembled WGS sequence"/>
</dbReference>
<comment type="caution">
    <text evidence="1">The sequence shown here is derived from an EMBL/GenBank/DDBJ whole genome shotgun (WGS) entry which is preliminary data.</text>
</comment>
<sequence>MSLEKPTATDTRNESNAKKYLNELAKSLSNSSNDFGAKGNVEISLLQPDDNDEWSVQVSGSISKGQDSDGKEMWGKPNLDEFYYGKSLQEVLKRIFKDVSQYYG</sequence>
<protein>
    <submittedName>
        <fullName evidence="1">Uncharacterized protein</fullName>
    </submittedName>
</protein>
<name>A0A948W658_UNCEI</name>
<evidence type="ECO:0000313" key="1">
    <source>
        <dbReference type="EMBL" id="MBU2690760.1"/>
    </source>
</evidence>
<gene>
    <name evidence="1" type="ORF">KJ970_07505</name>
</gene>
<accession>A0A948W658</accession>
<dbReference type="EMBL" id="JAHJDP010000036">
    <property type="protein sequence ID" value="MBU2690760.1"/>
    <property type="molecule type" value="Genomic_DNA"/>
</dbReference>
<evidence type="ECO:0000313" key="2">
    <source>
        <dbReference type="Proteomes" id="UP000777784"/>
    </source>
</evidence>
<organism evidence="1 2">
    <name type="scientific">Eiseniibacteriota bacterium</name>
    <dbReference type="NCBI Taxonomy" id="2212470"/>
    <lineage>
        <taxon>Bacteria</taxon>
        <taxon>Candidatus Eiseniibacteriota</taxon>
    </lineage>
</organism>
<reference evidence="1" key="1">
    <citation type="submission" date="2021-05" db="EMBL/GenBank/DDBJ databases">
        <title>Energy efficiency and biological interactions define the core microbiome of deep oligotrophic groundwater.</title>
        <authorList>
            <person name="Mehrshad M."/>
            <person name="Lopez-Fernandez M."/>
            <person name="Bell E."/>
            <person name="Bernier-Latmani R."/>
            <person name="Bertilsson S."/>
            <person name="Dopson M."/>
        </authorList>
    </citation>
    <scope>NUCLEOTIDE SEQUENCE</scope>
    <source>
        <strain evidence="1">Modern_marine.mb.64</strain>
    </source>
</reference>
<proteinExistence type="predicted"/>